<dbReference type="CDD" id="cd06529">
    <property type="entry name" value="S24_LexA-like"/>
    <property type="match status" value="1"/>
</dbReference>
<evidence type="ECO:0000313" key="4">
    <source>
        <dbReference type="Proteomes" id="UP000480312"/>
    </source>
</evidence>
<feature type="region of interest" description="Disordered" evidence="1">
    <location>
        <begin position="1"/>
        <end position="39"/>
    </location>
</feature>
<evidence type="ECO:0000256" key="1">
    <source>
        <dbReference type="SAM" id="MobiDB-lite"/>
    </source>
</evidence>
<dbReference type="SUPFAM" id="SSF51306">
    <property type="entry name" value="LexA/Signal peptidase"/>
    <property type="match status" value="1"/>
</dbReference>
<dbReference type="InterPro" id="IPR039418">
    <property type="entry name" value="LexA-like"/>
</dbReference>
<comment type="caution">
    <text evidence="3">The sequence shown here is derived from an EMBL/GenBank/DDBJ whole genome shotgun (WGS) entry which is preliminary data.</text>
</comment>
<proteinExistence type="predicted"/>
<evidence type="ECO:0000259" key="2">
    <source>
        <dbReference type="Pfam" id="PF00717"/>
    </source>
</evidence>
<dbReference type="RefSeq" id="WP_162218156.1">
    <property type="nucleotide sequence ID" value="NZ_JAAEHK010000007.1"/>
</dbReference>
<accession>A0A7C9K683</accession>
<dbReference type="EMBL" id="JAAEHK010000007">
    <property type="protein sequence ID" value="NDL70259.1"/>
    <property type="molecule type" value="Genomic_DNA"/>
</dbReference>
<protein>
    <recommendedName>
        <fullName evidence="2">Peptidase S24/S26A/S26B/S26C domain-containing protein</fullName>
    </recommendedName>
</protein>
<name>A0A7C9K683_9GAMM</name>
<dbReference type="OrthoDB" id="9802364at2"/>
<evidence type="ECO:0000313" key="3">
    <source>
        <dbReference type="EMBL" id="NDL70259.1"/>
    </source>
</evidence>
<sequence>MTMSMPLPSLAAHQGLSQGAAQSPSQVSTSATRQAYPAPRVTRRNTYALRVRGDRMRECNLFDGDVIIIRRHQHGSHQETAIATINQREVALKQLSISRLGVHLWPEDTAIPAVFLHNCDIQVLGMVMGVEHHAKHSQHH</sequence>
<organism evidence="3 4">
    <name type="scientific">Vreelandella alkaliphila</name>
    <dbReference type="NCBI Taxonomy" id="272774"/>
    <lineage>
        <taxon>Bacteria</taxon>
        <taxon>Pseudomonadati</taxon>
        <taxon>Pseudomonadota</taxon>
        <taxon>Gammaproteobacteria</taxon>
        <taxon>Oceanospirillales</taxon>
        <taxon>Halomonadaceae</taxon>
        <taxon>Vreelandella</taxon>
    </lineage>
</organism>
<feature type="compositionally biased region" description="Polar residues" evidence="1">
    <location>
        <begin position="15"/>
        <end position="33"/>
    </location>
</feature>
<dbReference type="Gene3D" id="2.10.109.10">
    <property type="entry name" value="Umud Fragment, subunit A"/>
    <property type="match status" value="1"/>
</dbReference>
<dbReference type="InterPro" id="IPR036286">
    <property type="entry name" value="LexA/Signal_pep-like_sf"/>
</dbReference>
<dbReference type="Proteomes" id="UP000480312">
    <property type="component" value="Unassembled WGS sequence"/>
</dbReference>
<dbReference type="AlphaFoldDB" id="A0A7C9K683"/>
<dbReference type="Pfam" id="PF00717">
    <property type="entry name" value="Peptidase_S24"/>
    <property type="match status" value="1"/>
</dbReference>
<feature type="domain" description="Peptidase S24/S26A/S26B/S26C" evidence="2">
    <location>
        <begin position="33"/>
        <end position="127"/>
    </location>
</feature>
<reference evidence="3 4" key="1">
    <citation type="submission" date="2020-01" db="EMBL/GenBank/DDBJ databases">
        <title>Whole genome sequencing of Halomonas alkaliphila strain LS44.</title>
        <authorList>
            <person name="Kumar S."/>
            <person name="Paul D."/>
            <person name="Shouche Y."/>
            <person name="Suryavanshi M.V."/>
        </authorList>
    </citation>
    <scope>NUCLEOTIDE SEQUENCE [LARGE SCALE GENOMIC DNA]</scope>
    <source>
        <strain evidence="3 4">LS44</strain>
    </source>
</reference>
<dbReference type="InterPro" id="IPR015927">
    <property type="entry name" value="Peptidase_S24_S26A/B/C"/>
</dbReference>
<gene>
    <name evidence="3" type="ORF">GPL32_07005</name>
</gene>